<evidence type="ECO:0000256" key="1">
    <source>
        <dbReference type="SAM" id="MobiDB-lite"/>
    </source>
</evidence>
<dbReference type="EMBL" id="JASPKZ010000467">
    <property type="protein sequence ID" value="KAJ9599817.1"/>
    <property type="molecule type" value="Genomic_DNA"/>
</dbReference>
<reference evidence="2" key="2">
    <citation type="submission" date="2023-05" db="EMBL/GenBank/DDBJ databases">
        <authorList>
            <person name="Fouks B."/>
        </authorList>
    </citation>
    <scope>NUCLEOTIDE SEQUENCE</scope>
    <source>
        <strain evidence="2">Stay&amp;Tobe</strain>
        <tissue evidence="2">Testes</tissue>
    </source>
</reference>
<organism evidence="2 3">
    <name type="scientific">Diploptera punctata</name>
    <name type="common">Pacific beetle cockroach</name>
    <dbReference type="NCBI Taxonomy" id="6984"/>
    <lineage>
        <taxon>Eukaryota</taxon>
        <taxon>Metazoa</taxon>
        <taxon>Ecdysozoa</taxon>
        <taxon>Arthropoda</taxon>
        <taxon>Hexapoda</taxon>
        <taxon>Insecta</taxon>
        <taxon>Pterygota</taxon>
        <taxon>Neoptera</taxon>
        <taxon>Polyneoptera</taxon>
        <taxon>Dictyoptera</taxon>
        <taxon>Blattodea</taxon>
        <taxon>Blaberoidea</taxon>
        <taxon>Blaberidae</taxon>
        <taxon>Diplopterinae</taxon>
        <taxon>Diploptera</taxon>
    </lineage>
</organism>
<dbReference type="Proteomes" id="UP001233999">
    <property type="component" value="Unassembled WGS sequence"/>
</dbReference>
<evidence type="ECO:0000313" key="2">
    <source>
        <dbReference type="EMBL" id="KAJ9599817.1"/>
    </source>
</evidence>
<gene>
    <name evidence="2" type="ORF">L9F63_009857</name>
</gene>
<dbReference type="AlphaFoldDB" id="A0AAD8ES72"/>
<comment type="caution">
    <text evidence="2">The sequence shown here is derived from an EMBL/GenBank/DDBJ whole genome shotgun (WGS) entry which is preliminary data.</text>
</comment>
<sequence>DAGIHKRDYDFTNAGINFRNSENHNNDTRDSESQRHLEHSILSSRNFSDRPLHPDKVILDSKIEDELGRSCTTHDGHTGICDHLVNCPQIKLNLNPSICFKNLLPIGVCCSKSSQAP</sequence>
<feature type="non-terminal residue" evidence="2">
    <location>
        <position position="117"/>
    </location>
</feature>
<protein>
    <submittedName>
        <fullName evidence="2">Uncharacterized protein</fullName>
    </submittedName>
</protein>
<evidence type="ECO:0000313" key="3">
    <source>
        <dbReference type="Proteomes" id="UP001233999"/>
    </source>
</evidence>
<feature type="non-terminal residue" evidence="2">
    <location>
        <position position="1"/>
    </location>
</feature>
<accession>A0AAD8ES72</accession>
<reference evidence="2" key="1">
    <citation type="journal article" date="2023" name="IScience">
        <title>Live-bearing cockroach genome reveals convergent evolutionary mechanisms linked to viviparity in insects and beyond.</title>
        <authorList>
            <person name="Fouks B."/>
            <person name="Harrison M.C."/>
            <person name="Mikhailova A.A."/>
            <person name="Marchal E."/>
            <person name="English S."/>
            <person name="Carruthers M."/>
            <person name="Jennings E.C."/>
            <person name="Chiamaka E.L."/>
            <person name="Frigard R.A."/>
            <person name="Pippel M."/>
            <person name="Attardo G.M."/>
            <person name="Benoit J.B."/>
            <person name="Bornberg-Bauer E."/>
            <person name="Tobe S.S."/>
        </authorList>
    </citation>
    <scope>NUCLEOTIDE SEQUENCE</scope>
    <source>
        <strain evidence="2">Stay&amp;Tobe</strain>
    </source>
</reference>
<keyword evidence="3" id="KW-1185">Reference proteome</keyword>
<feature type="region of interest" description="Disordered" evidence="1">
    <location>
        <begin position="15"/>
        <end position="52"/>
    </location>
</feature>
<feature type="compositionally biased region" description="Basic and acidic residues" evidence="1">
    <location>
        <begin position="21"/>
        <end position="39"/>
    </location>
</feature>
<proteinExistence type="predicted"/>
<name>A0AAD8ES72_DIPPU</name>